<gene>
    <name evidence="3" type="ORF">BO78DRAFT_287866</name>
</gene>
<keyword evidence="4" id="KW-1185">Reference proteome</keyword>
<reference evidence="3 4" key="1">
    <citation type="submission" date="2018-02" db="EMBL/GenBank/DDBJ databases">
        <title>The genomes of Aspergillus section Nigri reveals drivers in fungal speciation.</title>
        <authorList>
            <consortium name="DOE Joint Genome Institute"/>
            <person name="Vesth T.C."/>
            <person name="Nybo J."/>
            <person name="Theobald S."/>
            <person name="Brandl J."/>
            <person name="Frisvad J.C."/>
            <person name="Nielsen K.F."/>
            <person name="Lyhne E.K."/>
            <person name="Kogle M.E."/>
            <person name="Kuo A."/>
            <person name="Riley R."/>
            <person name="Clum A."/>
            <person name="Nolan M."/>
            <person name="Lipzen A."/>
            <person name="Salamov A."/>
            <person name="Henrissat B."/>
            <person name="Wiebenga A."/>
            <person name="De vries R.P."/>
            <person name="Grigoriev I.V."/>
            <person name="Mortensen U.H."/>
            <person name="Andersen M.R."/>
            <person name="Baker S.E."/>
        </authorList>
    </citation>
    <scope>NUCLEOTIDE SEQUENCE [LARGE SCALE GENOMIC DNA]</scope>
    <source>
        <strain evidence="3 4">CBS 121057</strain>
    </source>
</reference>
<evidence type="ECO:0000259" key="2">
    <source>
        <dbReference type="Pfam" id="PF13391"/>
    </source>
</evidence>
<feature type="region of interest" description="Disordered" evidence="1">
    <location>
        <begin position="78"/>
        <end position="142"/>
    </location>
</feature>
<dbReference type="AlphaFoldDB" id="A0A319DZG6"/>
<evidence type="ECO:0000313" key="4">
    <source>
        <dbReference type="Proteomes" id="UP000248423"/>
    </source>
</evidence>
<proteinExistence type="predicted"/>
<dbReference type="InterPro" id="IPR003615">
    <property type="entry name" value="HNH_nuc"/>
</dbReference>
<feature type="compositionally biased region" description="Polar residues" evidence="1">
    <location>
        <begin position="119"/>
        <end position="140"/>
    </location>
</feature>
<dbReference type="OrthoDB" id="5416097at2759"/>
<name>A0A319DZG6_ASPSB</name>
<feature type="domain" description="HNH nuclease" evidence="2">
    <location>
        <begin position="158"/>
        <end position="236"/>
    </location>
</feature>
<feature type="compositionally biased region" description="Polar residues" evidence="1">
    <location>
        <begin position="86"/>
        <end position="95"/>
    </location>
</feature>
<dbReference type="Pfam" id="PF13391">
    <property type="entry name" value="HNH_2"/>
    <property type="match status" value="1"/>
</dbReference>
<accession>A0A319DZG6</accession>
<protein>
    <recommendedName>
        <fullName evidence="2">HNH nuclease domain-containing protein</fullName>
    </recommendedName>
</protein>
<feature type="compositionally biased region" description="Basic and acidic residues" evidence="1">
    <location>
        <begin position="99"/>
        <end position="117"/>
    </location>
</feature>
<sequence>SGSSASAGPADELVNNRRVVLINELAKAMQDVKVDSATWAILWFADIERIQEHIDIINTAGVSRDKSASWNAAAEEKRRIAENIRGPNSRSQSPTKLPRPVDRTKSQSKDGNKHAKEAASQSEINTPIKGRSTSSSPNKTVRSEVAKRLCDERDRNTCLITHFREPIEIAHIYPFSLGSRTTVEKSAFWGVLRNYWFKEMVNSWEAEVMRTTEICSNLMSLVNIVHKLWEKARFALRPVGISEDRKTLTVQFFWLPTYRYRHKVSINSQPTAFPTNHSSCTVAGEEAAKLFDLEKESKIQCGDQLLFHTSDPEKYPLPSEKLLHMQWILHRVLALSGAAEVTDEDLDPYAGMGSGVGIFEEDEEEEEVEELEME</sequence>
<organism evidence="3 4">
    <name type="scientific">Aspergillus sclerotiicarbonarius (strain CBS 121057 / IBT 28362)</name>
    <dbReference type="NCBI Taxonomy" id="1448318"/>
    <lineage>
        <taxon>Eukaryota</taxon>
        <taxon>Fungi</taxon>
        <taxon>Dikarya</taxon>
        <taxon>Ascomycota</taxon>
        <taxon>Pezizomycotina</taxon>
        <taxon>Eurotiomycetes</taxon>
        <taxon>Eurotiomycetidae</taxon>
        <taxon>Eurotiales</taxon>
        <taxon>Aspergillaceae</taxon>
        <taxon>Aspergillus</taxon>
        <taxon>Aspergillus subgen. Circumdati</taxon>
    </lineage>
</organism>
<dbReference type="Proteomes" id="UP000248423">
    <property type="component" value="Unassembled WGS sequence"/>
</dbReference>
<dbReference type="VEuPathDB" id="FungiDB:BO78DRAFT_287866"/>
<evidence type="ECO:0000256" key="1">
    <source>
        <dbReference type="SAM" id="MobiDB-lite"/>
    </source>
</evidence>
<dbReference type="EMBL" id="KZ826392">
    <property type="protein sequence ID" value="PYI02620.1"/>
    <property type="molecule type" value="Genomic_DNA"/>
</dbReference>
<feature type="non-terminal residue" evidence="3">
    <location>
        <position position="1"/>
    </location>
</feature>
<evidence type="ECO:0000313" key="3">
    <source>
        <dbReference type="EMBL" id="PYI02620.1"/>
    </source>
</evidence>
<feature type="non-terminal residue" evidence="3">
    <location>
        <position position="374"/>
    </location>
</feature>